<feature type="domain" description="HAT C-terminal dimerisation" evidence="6">
    <location>
        <begin position="169"/>
        <end position="210"/>
    </location>
</feature>
<evidence type="ECO:0000313" key="7">
    <source>
        <dbReference type="EMBL" id="KOF65854.1"/>
    </source>
</evidence>
<protein>
    <recommendedName>
        <fullName evidence="6">HAT C-terminal dimerisation domain-containing protein</fullName>
    </recommendedName>
</protein>
<organism evidence="7">
    <name type="scientific">Octopus bimaculoides</name>
    <name type="common">California two-spotted octopus</name>
    <dbReference type="NCBI Taxonomy" id="37653"/>
    <lineage>
        <taxon>Eukaryota</taxon>
        <taxon>Metazoa</taxon>
        <taxon>Spiralia</taxon>
        <taxon>Lophotrochozoa</taxon>
        <taxon>Mollusca</taxon>
        <taxon>Cephalopoda</taxon>
        <taxon>Coleoidea</taxon>
        <taxon>Octopodiformes</taxon>
        <taxon>Octopoda</taxon>
        <taxon>Incirrata</taxon>
        <taxon>Octopodidae</taxon>
        <taxon>Octopus</taxon>
    </lineage>
</organism>
<dbReference type="InterPro" id="IPR012337">
    <property type="entry name" value="RNaseH-like_sf"/>
</dbReference>
<dbReference type="PANTHER" id="PTHR46481">
    <property type="entry name" value="ZINC FINGER BED DOMAIN-CONTAINING PROTEIN 4"/>
    <property type="match status" value="1"/>
</dbReference>
<accession>A0A0L8FMD5</accession>
<keyword evidence="4" id="KW-0862">Zinc</keyword>
<gene>
    <name evidence="7" type="ORF">OCBIM_22014202mg</name>
</gene>
<dbReference type="EMBL" id="KQ428799">
    <property type="protein sequence ID" value="KOF65854.1"/>
    <property type="molecule type" value="Genomic_DNA"/>
</dbReference>
<dbReference type="GO" id="GO:0008270">
    <property type="term" value="F:zinc ion binding"/>
    <property type="evidence" value="ECO:0007669"/>
    <property type="project" value="UniProtKB-KW"/>
</dbReference>
<keyword evidence="3" id="KW-0863">Zinc-finger</keyword>
<dbReference type="InterPro" id="IPR008906">
    <property type="entry name" value="HATC_C_dom"/>
</dbReference>
<evidence type="ECO:0000259" key="6">
    <source>
        <dbReference type="Pfam" id="PF05699"/>
    </source>
</evidence>
<feature type="non-terminal residue" evidence="7">
    <location>
        <position position="211"/>
    </location>
</feature>
<dbReference type="PANTHER" id="PTHR46481:SF10">
    <property type="entry name" value="ZINC FINGER BED DOMAIN-CONTAINING PROTEIN 39"/>
    <property type="match status" value="1"/>
</dbReference>
<feature type="non-terminal residue" evidence="7">
    <location>
        <position position="1"/>
    </location>
</feature>
<dbReference type="AlphaFoldDB" id="A0A0L8FMD5"/>
<dbReference type="GO" id="GO:0046983">
    <property type="term" value="F:protein dimerization activity"/>
    <property type="evidence" value="ECO:0007669"/>
    <property type="project" value="InterPro"/>
</dbReference>
<dbReference type="SUPFAM" id="SSF53098">
    <property type="entry name" value="Ribonuclease H-like"/>
    <property type="match status" value="1"/>
</dbReference>
<sequence>LYKQFVKDWDITKKIQVLVTDSAQNLVSAVNQTGFADNPCLAHSLQLSILCGYRNINCSDSPLRKLQQDILTRWNSTFLMLQSLLQAREAITIYMSDEEKQYKDDSKEQTWLLIEQQIAVDVNDDRLKTNAQDDTDSVIKTIFEPNERRIKLMKSDSDLEEDVENASDEVQRYKMEEKVAESVDPLQWWKLNEHRYPKLAFFAKTVLAISV</sequence>
<evidence type="ECO:0000256" key="1">
    <source>
        <dbReference type="ARBA" id="ARBA00004123"/>
    </source>
</evidence>
<proteinExistence type="predicted"/>
<evidence type="ECO:0000256" key="5">
    <source>
        <dbReference type="ARBA" id="ARBA00023242"/>
    </source>
</evidence>
<reference evidence="7" key="1">
    <citation type="submission" date="2015-07" db="EMBL/GenBank/DDBJ databases">
        <title>MeaNS - Measles Nucleotide Surveillance Program.</title>
        <authorList>
            <person name="Tran T."/>
            <person name="Druce J."/>
        </authorList>
    </citation>
    <scope>NUCLEOTIDE SEQUENCE</scope>
    <source>
        <strain evidence="7">UCB-OBI-ISO-001</strain>
        <tissue evidence="7">Gonad</tissue>
    </source>
</reference>
<name>A0A0L8FMD5_OCTBM</name>
<keyword evidence="2" id="KW-0479">Metal-binding</keyword>
<dbReference type="InterPro" id="IPR052035">
    <property type="entry name" value="ZnF_BED_domain_contain"/>
</dbReference>
<evidence type="ECO:0000256" key="2">
    <source>
        <dbReference type="ARBA" id="ARBA00022723"/>
    </source>
</evidence>
<dbReference type="Pfam" id="PF05699">
    <property type="entry name" value="Dimer_Tnp_hAT"/>
    <property type="match status" value="1"/>
</dbReference>
<evidence type="ECO:0000256" key="3">
    <source>
        <dbReference type="ARBA" id="ARBA00022771"/>
    </source>
</evidence>
<comment type="subcellular location">
    <subcellularLocation>
        <location evidence="1">Nucleus</location>
    </subcellularLocation>
</comment>
<dbReference type="GO" id="GO:0005634">
    <property type="term" value="C:nucleus"/>
    <property type="evidence" value="ECO:0007669"/>
    <property type="project" value="UniProtKB-SubCell"/>
</dbReference>
<evidence type="ECO:0000256" key="4">
    <source>
        <dbReference type="ARBA" id="ARBA00022833"/>
    </source>
</evidence>
<keyword evidence="5" id="KW-0539">Nucleus</keyword>